<evidence type="ECO:0000259" key="6">
    <source>
        <dbReference type="PROSITE" id="PS50111"/>
    </source>
</evidence>
<gene>
    <name evidence="8" type="ORF">AAIA72_01125</name>
</gene>
<protein>
    <submittedName>
        <fullName evidence="8">Methyl-accepting chemotaxis protein</fullName>
    </submittedName>
</protein>
<evidence type="ECO:0000256" key="5">
    <source>
        <dbReference type="SAM" id="Phobius"/>
    </source>
</evidence>
<feature type="transmembrane region" description="Helical" evidence="5">
    <location>
        <begin position="300"/>
        <end position="322"/>
    </location>
</feature>
<dbReference type="EMBL" id="CP154858">
    <property type="protein sequence ID" value="XDT72613.1"/>
    <property type="molecule type" value="Genomic_DNA"/>
</dbReference>
<proteinExistence type="inferred from homology"/>
<evidence type="ECO:0000256" key="4">
    <source>
        <dbReference type="PROSITE-ProRule" id="PRU00284"/>
    </source>
</evidence>
<accession>A0AB39UX10</accession>
<feature type="domain" description="HAMP" evidence="7">
    <location>
        <begin position="319"/>
        <end position="373"/>
    </location>
</feature>
<dbReference type="CDD" id="cd11386">
    <property type="entry name" value="MCP_signal"/>
    <property type="match status" value="1"/>
</dbReference>
<dbReference type="GO" id="GO:0016020">
    <property type="term" value="C:membrane"/>
    <property type="evidence" value="ECO:0007669"/>
    <property type="project" value="UniProtKB-SubCell"/>
</dbReference>
<reference evidence="8" key="1">
    <citation type="submission" date="2024-05" db="EMBL/GenBank/DDBJ databases">
        <title>Genome sequencing of novel strain.</title>
        <authorList>
            <person name="Ganbat D."/>
            <person name="Ganbat S."/>
            <person name="Lee S.-J."/>
        </authorList>
    </citation>
    <scope>NUCLEOTIDE SEQUENCE</scope>
    <source>
        <strain evidence="8">SMD15-11</strain>
    </source>
</reference>
<dbReference type="PANTHER" id="PTHR32089">
    <property type="entry name" value="METHYL-ACCEPTING CHEMOTAXIS PROTEIN MCPB"/>
    <property type="match status" value="1"/>
</dbReference>
<keyword evidence="5" id="KW-1133">Transmembrane helix</keyword>
<dbReference type="Pfam" id="PF00015">
    <property type="entry name" value="MCPsignal"/>
    <property type="match status" value="1"/>
</dbReference>
<keyword evidence="2 4" id="KW-0807">Transducer</keyword>
<keyword evidence="5" id="KW-0812">Transmembrane</keyword>
<dbReference type="PROSITE" id="PS50885">
    <property type="entry name" value="HAMP"/>
    <property type="match status" value="1"/>
</dbReference>
<organism evidence="8">
    <name type="scientific">Thermohahella caldifontis</name>
    <dbReference type="NCBI Taxonomy" id="3142973"/>
    <lineage>
        <taxon>Bacteria</taxon>
        <taxon>Pseudomonadati</taxon>
        <taxon>Pseudomonadota</taxon>
        <taxon>Gammaproteobacteria</taxon>
        <taxon>Oceanospirillales</taxon>
        <taxon>Hahellaceae</taxon>
        <taxon>Thermohahella</taxon>
    </lineage>
</organism>
<dbReference type="InterPro" id="IPR004089">
    <property type="entry name" value="MCPsignal_dom"/>
</dbReference>
<dbReference type="CDD" id="cd06225">
    <property type="entry name" value="HAMP"/>
    <property type="match status" value="1"/>
</dbReference>
<dbReference type="InterPro" id="IPR003660">
    <property type="entry name" value="HAMP_dom"/>
</dbReference>
<dbReference type="RefSeq" id="WP_369601619.1">
    <property type="nucleotide sequence ID" value="NZ_CP154858.1"/>
</dbReference>
<dbReference type="SMART" id="SM00283">
    <property type="entry name" value="MA"/>
    <property type="match status" value="1"/>
</dbReference>
<dbReference type="AlphaFoldDB" id="A0AB39UX10"/>
<evidence type="ECO:0000256" key="2">
    <source>
        <dbReference type="ARBA" id="ARBA00023224"/>
    </source>
</evidence>
<sequence>MSLRFKDWPLAIKLAVVPALLVVLMAAQGLLGWVFQSESRKATQVLVKEAEPVARLSAQLLSNLQSRANLIEQQLRTPTDTGLAAYEALAAESRQYFANPALASLTESEKLRQDSGALDALFVNSVAPLLRERADILRNLQRTTLPRILELADQIRATLDTATAGELPGLTIVASNHMQGALLALMAYVRSGDPEDLEAFRVDLYGAENALIDLTGRVRKPRHQQWMMEMGKLMKTFKTQVSTLLQATDTIRAEVTGHLQPLIASLLKHMEQEQARVFELLPETSHAVEASLAASQNATAWTLSISALAAVLLTLLMIRLIVHPLQTVVETLEDIAQGGGDLTRRLDHQSRDELGRLARAFNRFVDIIRDICVRINQASAQLQQAAGELREGARAGEASIEAQRSEFEAVTAATEELSASFAQVVETADRLNDNARQVEEGSTEGQDQLDNAIRQLRTMAEHMESAARSMTQLASDSHKVSDVLTVINTIAEQTNLLALNAAIEAARAGEHGRGFAVVADEVRQLAMRTQDSTGEIRNIMDLLQQGATATEDKVTTSNRVAQASLDAIGRVEAIFRETHQAITDAANLIAQVHESAEQQALTAQDIAERMHTLDDLLQHSQTQVNGTTQAASRVHTLADTIGDQVRRFRT</sequence>
<evidence type="ECO:0000313" key="8">
    <source>
        <dbReference type="EMBL" id="XDT72613.1"/>
    </source>
</evidence>
<dbReference type="GO" id="GO:0007165">
    <property type="term" value="P:signal transduction"/>
    <property type="evidence" value="ECO:0007669"/>
    <property type="project" value="UniProtKB-KW"/>
</dbReference>
<dbReference type="SUPFAM" id="SSF58104">
    <property type="entry name" value="Methyl-accepting chemotaxis protein (MCP) signaling domain"/>
    <property type="match status" value="1"/>
</dbReference>
<comment type="similarity">
    <text evidence="3">Belongs to the methyl-accepting chemotaxis (MCP) protein family.</text>
</comment>
<comment type="subcellular location">
    <subcellularLocation>
        <location evidence="1">Membrane</location>
    </subcellularLocation>
</comment>
<feature type="domain" description="Methyl-accepting transducer" evidence="6">
    <location>
        <begin position="378"/>
        <end position="614"/>
    </location>
</feature>
<dbReference type="Gene3D" id="1.10.287.950">
    <property type="entry name" value="Methyl-accepting chemotaxis protein"/>
    <property type="match status" value="1"/>
</dbReference>
<evidence type="ECO:0000256" key="3">
    <source>
        <dbReference type="ARBA" id="ARBA00029447"/>
    </source>
</evidence>
<dbReference type="Pfam" id="PF00672">
    <property type="entry name" value="HAMP"/>
    <property type="match status" value="1"/>
</dbReference>
<dbReference type="PROSITE" id="PS50111">
    <property type="entry name" value="CHEMOTAXIS_TRANSDUC_2"/>
    <property type="match status" value="1"/>
</dbReference>
<dbReference type="KEGG" id="tcd:AAIA72_01125"/>
<dbReference type="SMART" id="SM00304">
    <property type="entry name" value="HAMP"/>
    <property type="match status" value="1"/>
</dbReference>
<keyword evidence="5" id="KW-0472">Membrane</keyword>
<name>A0AB39UX10_9GAMM</name>
<evidence type="ECO:0000256" key="1">
    <source>
        <dbReference type="ARBA" id="ARBA00004370"/>
    </source>
</evidence>
<dbReference type="PANTHER" id="PTHR32089:SF120">
    <property type="entry name" value="METHYL-ACCEPTING CHEMOTAXIS PROTEIN TLPQ"/>
    <property type="match status" value="1"/>
</dbReference>
<dbReference type="FunFam" id="1.10.287.950:FF:000001">
    <property type="entry name" value="Methyl-accepting chemotaxis sensory transducer"/>
    <property type="match status" value="1"/>
</dbReference>
<dbReference type="GO" id="GO:0006935">
    <property type="term" value="P:chemotaxis"/>
    <property type="evidence" value="ECO:0007669"/>
    <property type="project" value="UniProtKB-ARBA"/>
</dbReference>
<evidence type="ECO:0000259" key="7">
    <source>
        <dbReference type="PROSITE" id="PS50885"/>
    </source>
</evidence>